<dbReference type="InterPro" id="IPR028202">
    <property type="entry name" value="Reductase_C"/>
</dbReference>
<organism evidence="8 9">
    <name type="scientific">Streptomyces taklimakanensis</name>
    <dbReference type="NCBI Taxonomy" id="2569853"/>
    <lineage>
        <taxon>Bacteria</taxon>
        <taxon>Bacillati</taxon>
        <taxon>Actinomycetota</taxon>
        <taxon>Actinomycetes</taxon>
        <taxon>Kitasatosporales</taxon>
        <taxon>Streptomycetaceae</taxon>
        <taxon>Streptomyces</taxon>
    </lineage>
</organism>
<evidence type="ECO:0000256" key="2">
    <source>
        <dbReference type="ARBA" id="ARBA00022630"/>
    </source>
</evidence>
<evidence type="ECO:0000256" key="1">
    <source>
        <dbReference type="ARBA" id="ARBA00001974"/>
    </source>
</evidence>
<dbReference type="PANTHER" id="PTHR43557:SF2">
    <property type="entry name" value="RIESKE DOMAIN-CONTAINING PROTEIN-RELATED"/>
    <property type="match status" value="1"/>
</dbReference>
<dbReference type="InterPro" id="IPR016156">
    <property type="entry name" value="FAD/NAD-linked_Rdtase_dimer_sf"/>
</dbReference>
<evidence type="ECO:0000256" key="4">
    <source>
        <dbReference type="ARBA" id="ARBA00023002"/>
    </source>
</evidence>
<keyword evidence="3" id="KW-0274">FAD</keyword>
<dbReference type="OrthoDB" id="4475657at2"/>
<feature type="domain" description="FAD/NAD(P)-binding" evidence="6">
    <location>
        <begin position="38"/>
        <end position="335"/>
    </location>
</feature>
<dbReference type="EMBL" id="WIXO01000002">
    <property type="protein sequence ID" value="MTE22559.1"/>
    <property type="molecule type" value="Genomic_DNA"/>
</dbReference>
<proteinExistence type="predicted"/>
<reference evidence="8 9" key="1">
    <citation type="submission" date="2019-11" db="EMBL/GenBank/DDBJ databases">
        <authorList>
            <person name="Yuan L."/>
        </authorList>
    </citation>
    <scope>NUCLEOTIDE SEQUENCE [LARGE SCALE GENOMIC DNA]</scope>
    <source>
        <strain evidence="8 9">TRM43335</strain>
    </source>
</reference>
<evidence type="ECO:0000259" key="6">
    <source>
        <dbReference type="Pfam" id="PF07992"/>
    </source>
</evidence>
<evidence type="ECO:0000256" key="3">
    <source>
        <dbReference type="ARBA" id="ARBA00022827"/>
    </source>
</evidence>
<protein>
    <submittedName>
        <fullName evidence="8">NAD(P)/FAD-dependent oxidoreductase</fullName>
    </submittedName>
</protein>
<feature type="compositionally biased region" description="Basic residues" evidence="5">
    <location>
        <begin position="16"/>
        <end position="31"/>
    </location>
</feature>
<comment type="cofactor">
    <cofactor evidence="1">
        <name>FAD</name>
        <dbReference type="ChEBI" id="CHEBI:57692"/>
    </cofactor>
</comment>
<dbReference type="SUPFAM" id="SSF51905">
    <property type="entry name" value="FAD/NAD(P)-binding domain"/>
    <property type="match status" value="1"/>
</dbReference>
<evidence type="ECO:0000259" key="7">
    <source>
        <dbReference type="Pfam" id="PF14759"/>
    </source>
</evidence>
<dbReference type="PANTHER" id="PTHR43557">
    <property type="entry name" value="APOPTOSIS-INDUCING FACTOR 1"/>
    <property type="match status" value="1"/>
</dbReference>
<dbReference type="PRINTS" id="PR00368">
    <property type="entry name" value="FADPNR"/>
</dbReference>
<dbReference type="AlphaFoldDB" id="A0A6G2BKF6"/>
<dbReference type="Pfam" id="PF14759">
    <property type="entry name" value="Reductase_C"/>
    <property type="match status" value="1"/>
</dbReference>
<dbReference type="GO" id="GO:0005737">
    <property type="term" value="C:cytoplasm"/>
    <property type="evidence" value="ECO:0007669"/>
    <property type="project" value="TreeGrafter"/>
</dbReference>
<accession>A0A6G2BKF6</accession>
<gene>
    <name evidence="8" type="ORF">F0L17_26380</name>
</gene>
<keyword evidence="4" id="KW-0560">Oxidoreductase</keyword>
<sequence length="434" mass="45686">MDLRPARRAGAAHPARPGRGRPRGRAPHRRSGVVSVRRVVIVGASVGGSRVASGLRQAGYTGSIALVDPDPDAPYDRPPLSKQVLAGDWTPDRASLGGAEQWRAEWHTAAAAALDPARRVLRLDTGDELEYDRLVLACGAAPRTLPDMPRRGVHLLRTLADCHALRADLDRIGSGGRLVVVGGGFIGAEVASTARSRGIGTTVVEALPAPLSGLLGEEVARELALLHEDNGVRLLCGVSVAGLVGDPVVTGVTLTDGRTLPADAVVVGIGVRPNTDWLAGSGVALDDDGGVLCDEHCAVDADRTVYAIGDVARCHDPLLRRHLRVEHWTNAVEQADVVVRGIVGPAPVAYRHEFFVWSDQYGGKITLLGRPDPGDDVTVVRGAGPLRRFAVAYRRGARLGAALTVNWPKALVAARRSLAAPSGADDVVAAWKNL</sequence>
<dbReference type="SUPFAM" id="SSF55424">
    <property type="entry name" value="FAD/NAD-linked reductases, dimerisation (C-terminal) domain"/>
    <property type="match status" value="1"/>
</dbReference>
<feature type="region of interest" description="Disordered" evidence="5">
    <location>
        <begin position="1"/>
        <end position="31"/>
    </location>
</feature>
<dbReference type="Pfam" id="PF07992">
    <property type="entry name" value="Pyr_redox_2"/>
    <property type="match status" value="1"/>
</dbReference>
<evidence type="ECO:0000256" key="5">
    <source>
        <dbReference type="SAM" id="MobiDB-lite"/>
    </source>
</evidence>
<dbReference type="PRINTS" id="PR00411">
    <property type="entry name" value="PNDRDTASEI"/>
</dbReference>
<dbReference type="InterPro" id="IPR036188">
    <property type="entry name" value="FAD/NAD-bd_sf"/>
</dbReference>
<dbReference type="InterPro" id="IPR023753">
    <property type="entry name" value="FAD/NAD-binding_dom"/>
</dbReference>
<evidence type="ECO:0000313" key="8">
    <source>
        <dbReference type="EMBL" id="MTE22559.1"/>
    </source>
</evidence>
<name>A0A6G2BKF6_9ACTN</name>
<dbReference type="Gene3D" id="3.50.50.60">
    <property type="entry name" value="FAD/NAD(P)-binding domain"/>
    <property type="match status" value="2"/>
</dbReference>
<comment type="caution">
    <text evidence="8">The sequence shown here is derived from an EMBL/GenBank/DDBJ whole genome shotgun (WGS) entry which is preliminary data.</text>
</comment>
<keyword evidence="2" id="KW-0285">Flavoprotein</keyword>
<dbReference type="Gene3D" id="3.30.390.30">
    <property type="match status" value="1"/>
</dbReference>
<dbReference type="GO" id="GO:0016651">
    <property type="term" value="F:oxidoreductase activity, acting on NAD(P)H"/>
    <property type="evidence" value="ECO:0007669"/>
    <property type="project" value="TreeGrafter"/>
</dbReference>
<dbReference type="Proteomes" id="UP000473014">
    <property type="component" value="Unassembled WGS sequence"/>
</dbReference>
<keyword evidence="9" id="KW-1185">Reference proteome</keyword>
<dbReference type="InterPro" id="IPR050446">
    <property type="entry name" value="FAD-oxidoreductase/Apoptosis"/>
</dbReference>
<feature type="domain" description="Reductase C-terminal" evidence="7">
    <location>
        <begin position="356"/>
        <end position="422"/>
    </location>
</feature>
<evidence type="ECO:0000313" key="9">
    <source>
        <dbReference type="Proteomes" id="UP000473014"/>
    </source>
</evidence>